<organism evidence="2 3">
    <name type="scientific">Paraglaciecola polaris LMG 21857</name>
    <dbReference type="NCBI Taxonomy" id="1129793"/>
    <lineage>
        <taxon>Bacteria</taxon>
        <taxon>Pseudomonadati</taxon>
        <taxon>Pseudomonadota</taxon>
        <taxon>Gammaproteobacteria</taxon>
        <taxon>Alteromonadales</taxon>
        <taxon>Alteromonadaceae</taxon>
        <taxon>Paraglaciecola</taxon>
    </lineage>
</organism>
<keyword evidence="1" id="KW-0732">Signal</keyword>
<protein>
    <submittedName>
        <fullName evidence="2">Uncharacterized protein</fullName>
    </submittedName>
</protein>
<keyword evidence="3" id="KW-1185">Reference proteome</keyword>
<dbReference type="EMBL" id="BAER01000115">
    <property type="protein sequence ID" value="GAC34659.1"/>
    <property type="molecule type" value="Genomic_DNA"/>
</dbReference>
<evidence type="ECO:0000256" key="1">
    <source>
        <dbReference type="SAM" id="SignalP"/>
    </source>
</evidence>
<sequence>MKVILAIIILLSIGALAWFTNQPSDDNVTTEQTELPVITRQDILTASDLVEGVKLALQQHDEKAIDEWLDKAIDLAKEAEMSQQDINYIQSDMAKDYVIFQANRSLFNDAVEQAYYDLLGIDEIKADYPEAEDLFASADKLIAQRDNIIEQIATELADGETLKDEDRKAARQQWLTRFAHKEIKQSPAQ</sequence>
<evidence type="ECO:0000313" key="2">
    <source>
        <dbReference type="EMBL" id="GAC34659.1"/>
    </source>
</evidence>
<evidence type="ECO:0000313" key="3">
    <source>
        <dbReference type="Proteomes" id="UP000006322"/>
    </source>
</evidence>
<accession>K6YPK2</accession>
<name>K6YPK2_9ALTE</name>
<dbReference type="Proteomes" id="UP000006322">
    <property type="component" value="Unassembled WGS sequence"/>
</dbReference>
<feature type="signal peptide" evidence="1">
    <location>
        <begin position="1"/>
        <end position="17"/>
    </location>
</feature>
<comment type="caution">
    <text evidence="2">The sequence shown here is derived from an EMBL/GenBank/DDBJ whole genome shotgun (WGS) entry which is preliminary data.</text>
</comment>
<proteinExistence type="predicted"/>
<dbReference type="RefSeq" id="WP_007106424.1">
    <property type="nucleotide sequence ID" value="NZ_BAER01000115.1"/>
</dbReference>
<dbReference type="OrthoDB" id="6322189at2"/>
<dbReference type="AlphaFoldDB" id="K6YPK2"/>
<feature type="chain" id="PRO_5003897457" evidence="1">
    <location>
        <begin position="18"/>
        <end position="189"/>
    </location>
</feature>
<reference evidence="3" key="1">
    <citation type="journal article" date="2014" name="Environ. Microbiol.">
        <title>Comparative genomics of the marine bacterial genus Glaciecola reveals the high degree of genomic diversity and genomic characteristic for cold adaptation.</title>
        <authorList>
            <person name="Qin Q.L."/>
            <person name="Xie B.B."/>
            <person name="Yu Y."/>
            <person name="Shu Y.L."/>
            <person name="Rong J.C."/>
            <person name="Zhang Y.J."/>
            <person name="Zhao D.L."/>
            <person name="Chen X.L."/>
            <person name="Zhang X.Y."/>
            <person name="Chen B."/>
            <person name="Zhou B.C."/>
            <person name="Zhang Y.Z."/>
        </authorList>
    </citation>
    <scope>NUCLEOTIDE SEQUENCE [LARGE SCALE GENOMIC DNA]</scope>
    <source>
        <strain evidence="3">LMG 21857</strain>
    </source>
</reference>
<gene>
    <name evidence="2" type="ORF">GPLA_3774</name>
</gene>